<accession>A0A9D3Y3V2</accession>
<evidence type="ECO:0000256" key="5">
    <source>
        <dbReference type="ARBA" id="ARBA00022833"/>
    </source>
</evidence>
<comment type="subcellular location">
    <subcellularLocation>
        <location evidence="1">Nucleus</location>
    </subcellularLocation>
</comment>
<evidence type="ECO:0000313" key="12">
    <source>
        <dbReference type="Proteomes" id="UP000828390"/>
    </source>
</evidence>
<gene>
    <name evidence="11" type="ORF">DPMN_194197</name>
</gene>
<evidence type="ECO:0000313" key="11">
    <source>
        <dbReference type="EMBL" id="KAH3691433.1"/>
    </source>
</evidence>
<feature type="region of interest" description="Disordered" evidence="9">
    <location>
        <begin position="118"/>
        <end position="142"/>
    </location>
</feature>
<keyword evidence="3" id="KW-0677">Repeat</keyword>
<dbReference type="PANTHER" id="PTHR24391:SF27">
    <property type="entry name" value="ZINC FINGER PROTEIN 1"/>
    <property type="match status" value="1"/>
</dbReference>
<dbReference type="GO" id="GO:0000981">
    <property type="term" value="F:DNA-binding transcription factor activity, RNA polymerase II-specific"/>
    <property type="evidence" value="ECO:0007669"/>
    <property type="project" value="TreeGrafter"/>
</dbReference>
<dbReference type="FunFam" id="3.30.160.60:FF:000145">
    <property type="entry name" value="Zinc finger protein 574"/>
    <property type="match status" value="1"/>
</dbReference>
<dbReference type="Pfam" id="PF00096">
    <property type="entry name" value="zf-C2H2"/>
    <property type="match status" value="2"/>
</dbReference>
<keyword evidence="4 8" id="KW-0863">Zinc-finger</keyword>
<dbReference type="SUPFAM" id="SSF57667">
    <property type="entry name" value="beta-beta-alpha zinc fingers"/>
    <property type="match status" value="1"/>
</dbReference>
<dbReference type="Proteomes" id="UP000828390">
    <property type="component" value="Unassembled WGS sequence"/>
</dbReference>
<evidence type="ECO:0000256" key="7">
    <source>
        <dbReference type="ARBA" id="ARBA00023242"/>
    </source>
</evidence>
<evidence type="ECO:0000256" key="1">
    <source>
        <dbReference type="ARBA" id="ARBA00004123"/>
    </source>
</evidence>
<dbReference type="FunFam" id="3.30.160.60:FF:000013">
    <property type="entry name" value="Putative zinc finger E-box-binding homeobox 2"/>
    <property type="match status" value="1"/>
</dbReference>
<dbReference type="GO" id="GO:0008270">
    <property type="term" value="F:zinc ion binding"/>
    <property type="evidence" value="ECO:0007669"/>
    <property type="project" value="UniProtKB-KW"/>
</dbReference>
<dbReference type="PROSITE" id="PS00028">
    <property type="entry name" value="ZINC_FINGER_C2H2_1"/>
    <property type="match status" value="1"/>
</dbReference>
<dbReference type="GO" id="GO:0045892">
    <property type="term" value="P:negative regulation of DNA-templated transcription"/>
    <property type="evidence" value="ECO:0007669"/>
    <property type="project" value="UniProtKB-ARBA"/>
</dbReference>
<organism evidence="11 12">
    <name type="scientific">Dreissena polymorpha</name>
    <name type="common">Zebra mussel</name>
    <name type="synonym">Mytilus polymorpha</name>
    <dbReference type="NCBI Taxonomy" id="45954"/>
    <lineage>
        <taxon>Eukaryota</taxon>
        <taxon>Metazoa</taxon>
        <taxon>Spiralia</taxon>
        <taxon>Lophotrochozoa</taxon>
        <taxon>Mollusca</taxon>
        <taxon>Bivalvia</taxon>
        <taxon>Autobranchia</taxon>
        <taxon>Heteroconchia</taxon>
        <taxon>Euheterodonta</taxon>
        <taxon>Imparidentia</taxon>
        <taxon>Neoheterodontei</taxon>
        <taxon>Myida</taxon>
        <taxon>Dreissenoidea</taxon>
        <taxon>Dreissenidae</taxon>
        <taxon>Dreissena</taxon>
    </lineage>
</organism>
<keyword evidence="5" id="KW-0862">Zinc</keyword>
<dbReference type="InterPro" id="IPR036236">
    <property type="entry name" value="Znf_C2H2_sf"/>
</dbReference>
<evidence type="ECO:0000259" key="10">
    <source>
        <dbReference type="PROSITE" id="PS50157"/>
    </source>
</evidence>
<evidence type="ECO:0000256" key="4">
    <source>
        <dbReference type="ARBA" id="ARBA00022771"/>
    </source>
</evidence>
<keyword evidence="12" id="KW-1185">Reference proteome</keyword>
<dbReference type="InterPro" id="IPR013087">
    <property type="entry name" value="Znf_C2H2_type"/>
</dbReference>
<dbReference type="GO" id="GO:0005634">
    <property type="term" value="C:nucleus"/>
    <property type="evidence" value="ECO:0007669"/>
    <property type="project" value="UniProtKB-SubCell"/>
</dbReference>
<proteinExistence type="predicted"/>
<name>A0A9D3Y3V2_DREPO</name>
<comment type="caution">
    <text evidence="11">The sequence shown here is derived from an EMBL/GenBank/DDBJ whole genome shotgun (WGS) entry which is preliminary data.</text>
</comment>
<reference evidence="11" key="1">
    <citation type="journal article" date="2019" name="bioRxiv">
        <title>The Genome of the Zebra Mussel, Dreissena polymorpha: A Resource for Invasive Species Research.</title>
        <authorList>
            <person name="McCartney M.A."/>
            <person name="Auch B."/>
            <person name="Kono T."/>
            <person name="Mallez S."/>
            <person name="Zhang Y."/>
            <person name="Obille A."/>
            <person name="Becker A."/>
            <person name="Abrahante J.E."/>
            <person name="Garbe J."/>
            <person name="Badalamenti J.P."/>
            <person name="Herman A."/>
            <person name="Mangelson H."/>
            <person name="Liachko I."/>
            <person name="Sullivan S."/>
            <person name="Sone E.D."/>
            <person name="Koren S."/>
            <person name="Silverstein K.A.T."/>
            <person name="Beckman K.B."/>
            <person name="Gohl D.M."/>
        </authorList>
    </citation>
    <scope>NUCLEOTIDE SEQUENCE</scope>
    <source>
        <strain evidence="11">Duluth1</strain>
        <tissue evidence="11">Whole animal</tissue>
    </source>
</reference>
<feature type="domain" description="C2H2-type" evidence="10">
    <location>
        <begin position="47"/>
        <end position="74"/>
    </location>
</feature>
<evidence type="ECO:0000256" key="3">
    <source>
        <dbReference type="ARBA" id="ARBA00022737"/>
    </source>
</evidence>
<dbReference type="Gene3D" id="3.30.160.60">
    <property type="entry name" value="Classic Zinc Finger"/>
    <property type="match status" value="2"/>
</dbReference>
<keyword evidence="2" id="KW-0479">Metal-binding</keyword>
<evidence type="ECO:0000256" key="8">
    <source>
        <dbReference type="PROSITE-ProRule" id="PRU00042"/>
    </source>
</evidence>
<dbReference type="PANTHER" id="PTHR24391">
    <property type="entry name" value="HISTONE H4 TRANSCRIPTION FACTOR-RELATED"/>
    <property type="match status" value="1"/>
</dbReference>
<dbReference type="EMBL" id="JAIWYP010000036">
    <property type="protein sequence ID" value="KAH3691433.1"/>
    <property type="molecule type" value="Genomic_DNA"/>
</dbReference>
<feature type="compositionally biased region" description="Low complexity" evidence="9">
    <location>
        <begin position="118"/>
        <end position="131"/>
    </location>
</feature>
<keyword evidence="6" id="KW-0238">DNA-binding</keyword>
<feature type="domain" description="C2H2-type" evidence="10">
    <location>
        <begin position="75"/>
        <end position="93"/>
    </location>
</feature>
<evidence type="ECO:0000256" key="2">
    <source>
        <dbReference type="ARBA" id="ARBA00022723"/>
    </source>
</evidence>
<dbReference type="GO" id="GO:0000978">
    <property type="term" value="F:RNA polymerase II cis-regulatory region sequence-specific DNA binding"/>
    <property type="evidence" value="ECO:0007669"/>
    <property type="project" value="TreeGrafter"/>
</dbReference>
<keyword evidence="7" id="KW-0539">Nucleus</keyword>
<evidence type="ECO:0000256" key="9">
    <source>
        <dbReference type="SAM" id="MobiDB-lite"/>
    </source>
</evidence>
<reference evidence="11" key="2">
    <citation type="submission" date="2020-11" db="EMBL/GenBank/DDBJ databases">
        <authorList>
            <person name="McCartney M.A."/>
            <person name="Auch B."/>
            <person name="Kono T."/>
            <person name="Mallez S."/>
            <person name="Becker A."/>
            <person name="Gohl D.M."/>
            <person name="Silverstein K.A.T."/>
            <person name="Koren S."/>
            <person name="Bechman K.B."/>
            <person name="Herman A."/>
            <person name="Abrahante J.E."/>
            <person name="Garbe J."/>
        </authorList>
    </citation>
    <scope>NUCLEOTIDE SEQUENCE</scope>
    <source>
        <strain evidence="11">Duluth1</strain>
        <tissue evidence="11">Whole animal</tissue>
    </source>
</reference>
<dbReference type="PROSITE" id="PS50157">
    <property type="entry name" value="ZINC_FINGER_C2H2_2"/>
    <property type="match status" value="2"/>
</dbReference>
<dbReference type="AlphaFoldDB" id="A0A9D3Y3V2"/>
<evidence type="ECO:0000256" key="6">
    <source>
        <dbReference type="ARBA" id="ARBA00023125"/>
    </source>
</evidence>
<dbReference type="SMART" id="SM00355">
    <property type="entry name" value="ZnF_C2H2"/>
    <property type="match status" value="2"/>
</dbReference>
<sequence>MCPLLSLSQCTINVPSIESFFHSSNFSKFRHHVGYFSVKEDGRPRPFKCEICDKAFKLKHHLLEHSRLHSGERPYECSLCGKKFRHSGSYSQHVNNRNKMCAGGSGLSGGSGLGLDSGWSPGASSPGTPGSENSHSPKAGASKAKAALKGAVAVRKIKECKDILSWNVGVHAGM</sequence>
<dbReference type="InterPro" id="IPR051574">
    <property type="entry name" value="ZnF_E-box_Homeobox"/>
</dbReference>
<protein>
    <recommendedName>
        <fullName evidence="10">C2H2-type domain-containing protein</fullName>
    </recommendedName>
</protein>